<dbReference type="GeneID" id="87814902"/>
<evidence type="ECO:0000256" key="1">
    <source>
        <dbReference type="ARBA" id="ARBA00022801"/>
    </source>
</evidence>
<dbReference type="GO" id="GO:0016042">
    <property type="term" value="P:lipid catabolic process"/>
    <property type="evidence" value="ECO:0007669"/>
    <property type="project" value="UniProtKB-KW"/>
</dbReference>
<dbReference type="PROSITE" id="PS51635">
    <property type="entry name" value="PNPLA"/>
    <property type="match status" value="1"/>
</dbReference>
<feature type="domain" description="PNPLA" evidence="5">
    <location>
        <begin position="1"/>
        <end position="73"/>
    </location>
</feature>
<feature type="non-terminal residue" evidence="6">
    <location>
        <position position="1"/>
    </location>
</feature>
<reference evidence="6" key="2">
    <citation type="submission" date="2023-05" db="EMBL/GenBank/DDBJ databases">
        <authorList>
            <consortium name="Lawrence Berkeley National Laboratory"/>
            <person name="Steindorff A."/>
            <person name="Hensen N."/>
            <person name="Bonometti L."/>
            <person name="Westerberg I."/>
            <person name="Brannstrom I.O."/>
            <person name="Guillou S."/>
            <person name="Cros-Aarteil S."/>
            <person name="Calhoun S."/>
            <person name="Haridas S."/>
            <person name="Kuo A."/>
            <person name="Mondo S."/>
            <person name="Pangilinan J."/>
            <person name="Riley R."/>
            <person name="Labutti K."/>
            <person name="Andreopoulos B."/>
            <person name="Lipzen A."/>
            <person name="Chen C."/>
            <person name="Yanf M."/>
            <person name="Daum C."/>
            <person name="Ng V."/>
            <person name="Clum A."/>
            <person name="Ohm R."/>
            <person name="Martin F."/>
            <person name="Silar P."/>
            <person name="Natvig D."/>
            <person name="Lalanne C."/>
            <person name="Gautier V."/>
            <person name="Ament-Velasquez S.L."/>
            <person name="Kruys A."/>
            <person name="Hutchinson M.I."/>
            <person name="Powell A.J."/>
            <person name="Barry K."/>
            <person name="Miller A.N."/>
            <person name="Grigoriev I.V."/>
            <person name="Debuchy R."/>
            <person name="Gladieux P."/>
            <person name="Thoren M.H."/>
            <person name="Johannesson H."/>
        </authorList>
    </citation>
    <scope>NUCLEOTIDE SEQUENCE</scope>
    <source>
        <strain evidence="6">CBS 141.50</strain>
    </source>
</reference>
<keyword evidence="2" id="KW-0442">Lipid degradation</keyword>
<sequence>FVCAFTKACNTPAVLRSYDTEDAVDSLSTSNCKIWEAARATSAAATFFNPITVGFQEYVDGGTGHNNPVEIVLEEAKSIWKDAATRIQCLVSIGTGVPDPKDFGDNLKEVVETLKAISTQTEATEMRFCKNAKSLGVGGRYFRFNVTRGLGDIGVDEHDQKSLSGIAVASERYLKEPMVGERVQKFLCARSEQHGT</sequence>
<comment type="caution">
    <text evidence="4">Lacks conserved residue(s) required for the propagation of feature annotation.</text>
</comment>
<evidence type="ECO:0000256" key="4">
    <source>
        <dbReference type="PROSITE-ProRule" id="PRU01161"/>
    </source>
</evidence>
<dbReference type="AlphaFoldDB" id="A0AAN6UWH4"/>
<dbReference type="InterPro" id="IPR002641">
    <property type="entry name" value="PNPLA_dom"/>
</dbReference>
<evidence type="ECO:0000256" key="3">
    <source>
        <dbReference type="ARBA" id="ARBA00023098"/>
    </source>
</evidence>
<gene>
    <name evidence="6" type="ORF">C8A04DRAFT_14919</name>
</gene>
<dbReference type="GO" id="GO:0047499">
    <property type="term" value="F:calcium-independent phospholipase A2 activity"/>
    <property type="evidence" value="ECO:0007669"/>
    <property type="project" value="TreeGrafter"/>
</dbReference>
<evidence type="ECO:0000313" key="7">
    <source>
        <dbReference type="Proteomes" id="UP001302676"/>
    </source>
</evidence>
<keyword evidence="1" id="KW-0378">Hydrolase</keyword>
<comment type="caution">
    <text evidence="6">The sequence shown here is derived from an EMBL/GenBank/DDBJ whole genome shotgun (WGS) entry which is preliminary data.</text>
</comment>
<dbReference type="InterPro" id="IPR016035">
    <property type="entry name" value="Acyl_Trfase/lysoPLipase"/>
</dbReference>
<dbReference type="EMBL" id="MU853630">
    <property type="protein sequence ID" value="KAK4140508.1"/>
    <property type="molecule type" value="Genomic_DNA"/>
</dbReference>
<reference evidence="6" key="1">
    <citation type="journal article" date="2023" name="Mol. Phylogenet. Evol.">
        <title>Genome-scale phylogeny and comparative genomics of the fungal order Sordariales.</title>
        <authorList>
            <person name="Hensen N."/>
            <person name="Bonometti L."/>
            <person name="Westerberg I."/>
            <person name="Brannstrom I.O."/>
            <person name="Guillou S."/>
            <person name="Cros-Aarteil S."/>
            <person name="Calhoun S."/>
            <person name="Haridas S."/>
            <person name="Kuo A."/>
            <person name="Mondo S."/>
            <person name="Pangilinan J."/>
            <person name="Riley R."/>
            <person name="LaButti K."/>
            <person name="Andreopoulos B."/>
            <person name="Lipzen A."/>
            <person name="Chen C."/>
            <person name="Yan M."/>
            <person name="Daum C."/>
            <person name="Ng V."/>
            <person name="Clum A."/>
            <person name="Steindorff A."/>
            <person name="Ohm R.A."/>
            <person name="Martin F."/>
            <person name="Silar P."/>
            <person name="Natvig D.O."/>
            <person name="Lalanne C."/>
            <person name="Gautier V."/>
            <person name="Ament-Velasquez S.L."/>
            <person name="Kruys A."/>
            <person name="Hutchinson M.I."/>
            <person name="Powell A.J."/>
            <person name="Barry K."/>
            <person name="Miller A.N."/>
            <person name="Grigoriev I.V."/>
            <person name="Debuchy R."/>
            <person name="Gladieux P."/>
            <person name="Hiltunen Thoren M."/>
            <person name="Johannesson H."/>
        </authorList>
    </citation>
    <scope>NUCLEOTIDE SEQUENCE</scope>
    <source>
        <strain evidence="6">CBS 141.50</strain>
    </source>
</reference>
<evidence type="ECO:0000313" key="6">
    <source>
        <dbReference type="EMBL" id="KAK4140508.1"/>
    </source>
</evidence>
<keyword evidence="7" id="KW-1185">Reference proteome</keyword>
<evidence type="ECO:0000259" key="5">
    <source>
        <dbReference type="PROSITE" id="PS51635"/>
    </source>
</evidence>
<protein>
    <submittedName>
        <fullName evidence="6">Calcium-independent phospholipase</fullName>
    </submittedName>
</protein>
<dbReference type="RefSeq" id="XP_062633879.1">
    <property type="nucleotide sequence ID" value="XM_062778289.1"/>
</dbReference>
<name>A0AAN6UWH4_9PEZI</name>
<dbReference type="PANTHER" id="PTHR24185">
    <property type="entry name" value="CALCIUM-INDEPENDENT PHOSPHOLIPASE A2-GAMMA"/>
    <property type="match status" value="1"/>
</dbReference>
<dbReference type="Proteomes" id="UP001302676">
    <property type="component" value="Unassembled WGS sequence"/>
</dbReference>
<dbReference type="Pfam" id="PF01734">
    <property type="entry name" value="Patatin"/>
    <property type="match status" value="1"/>
</dbReference>
<accession>A0AAN6UWH4</accession>
<feature type="short sequence motif" description="DGA/G" evidence="4">
    <location>
        <begin position="60"/>
        <end position="62"/>
    </location>
</feature>
<keyword evidence="3" id="KW-0443">Lipid metabolism</keyword>
<evidence type="ECO:0000256" key="2">
    <source>
        <dbReference type="ARBA" id="ARBA00022963"/>
    </source>
</evidence>
<dbReference type="GO" id="GO:0019369">
    <property type="term" value="P:arachidonate metabolic process"/>
    <property type="evidence" value="ECO:0007669"/>
    <property type="project" value="TreeGrafter"/>
</dbReference>
<dbReference type="Gene3D" id="3.40.1090.10">
    <property type="entry name" value="Cytosolic phospholipase A2 catalytic domain"/>
    <property type="match status" value="1"/>
</dbReference>
<proteinExistence type="predicted"/>
<dbReference type="SUPFAM" id="SSF52151">
    <property type="entry name" value="FabD/lysophospholipase-like"/>
    <property type="match status" value="1"/>
</dbReference>
<dbReference type="GO" id="GO:0016020">
    <property type="term" value="C:membrane"/>
    <property type="evidence" value="ECO:0007669"/>
    <property type="project" value="TreeGrafter"/>
</dbReference>
<organism evidence="6 7">
    <name type="scientific">Dichotomopilus funicola</name>
    <dbReference type="NCBI Taxonomy" id="1934379"/>
    <lineage>
        <taxon>Eukaryota</taxon>
        <taxon>Fungi</taxon>
        <taxon>Dikarya</taxon>
        <taxon>Ascomycota</taxon>
        <taxon>Pezizomycotina</taxon>
        <taxon>Sordariomycetes</taxon>
        <taxon>Sordariomycetidae</taxon>
        <taxon>Sordariales</taxon>
        <taxon>Chaetomiaceae</taxon>
        <taxon>Dichotomopilus</taxon>
    </lineage>
</organism>
<dbReference type="PANTHER" id="PTHR24185:SF1">
    <property type="entry name" value="CALCIUM-INDEPENDENT PHOSPHOLIPASE A2-GAMMA"/>
    <property type="match status" value="1"/>
</dbReference>
<dbReference type="GO" id="GO:0046486">
    <property type="term" value="P:glycerolipid metabolic process"/>
    <property type="evidence" value="ECO:0007669"/>
    <property type="project" value="UniProtKB-ARBA"/>
</dbReference>